<dbReference type="GO" id="GO:0016042">
    <property type="term" value="P:lipid catabolic process"/>
    <property type="evidence" value="ECO:0007669"/>
    <property type="project" value="UniProtKB-KW"/>
</dbReference>
<comment type="caution">
    <text evidence="11">The sequence shown here is derived from an EMBL/GenBank/DDBJ whole genome shotgun (WGS) entry which is preliminary data.</text>
</comment>
<keyword evidence="12" id="KW-1185">Reference proteome</keyword>
<evidence type="ECO:0000313" key="12">
    <source>
        <dbReference type="Proteomes" id="UP001372338"/>
    </source>
</evidence>
<dbReference type="InterPro" id="IPR025483">
    <property type="entry name" value="Lipase_euk"/>
</dbReference>
<evidence type="ECO:0000256" key="3">
    <source>
        <dbReference type="ARBA" id="ARBA00022963"/>
    </source>
</evidence>
<dbReference type="EMBL" id="JAYWIO010000004">
    <property type="protein sequence ID" value="KAK7266930.1"/>
    <property type="molecule type" value="Genomic_DNA"/>
</dbReference>
<dbReference type="PANTHER" id="PTHR11005">
    <property type="entry name" value="LYSOSOMAL ACID LIPASE-RELATED"/>
    <property type="match status" value="1"/>
</dbReference>
<dbReference type="FunFam" id="3.40.50.1820:FF:000126">
    <property type="entry name" value="Lipase"/>
    <property type="match status" value="1"/>
</dbReference>
<keyword evidence="5" id="KW-0325">Glycoprotein</keyword>
<evidence type="ECO:0000256" key="6">
    <source>
        <dbReference type="PIRNR" id="PIRNR000862"/>
    </source>
</evidence>
<evidence type="ECO:0000256" key="5">
    <source>
        <dbReference type="ARBA" id="ARBA00023180"/>
    </source>
</evidence>
<dbReference type="GO" id="GO:0016788">
    <property type="term" value="F:hydrolase activity, acting on ester bonds"/>
    <property type="evidence" value="ECO:0007669"/>
    <property type="project" value="InterPro"/>
</dbReference>
<reference evidence="11 12" key="1">
    <citation type="submission" date="2024-01" db="EMBL/GenBank/DDBJ databases">
        <title>The genomes of 5 underutilized Papilionoideae crops provide insights into root nodulation and disease resistanc.</title>
        <authorList>
            <person name="Yuan L."/>
        </authorList>
    </citation>
    <scope>NUCLEOTIDE SEQUENCE [LARGE SCALE GENOMIC DNA]</scope>
    <source>
        <strain evidence="11">ZHUSHIDOU_FW_LH</strain>
        <tissue evidence="11">Leaf</tissue>
    </source>
</reference>
<feature type="active site" description="Charge relay system" evidence="7">
    <location>
        <position position="359"/>
    </location>
</feature>
<evidence type="ECO:0000259" key="10">
    <source>
        <dbReference type="Pfam" id="PF04083"/>
    </source>
</evidence>
<protein>
    <recommendedName>
        <fullName evidence="6">Lipase</fullName>
    </recommendedName>
</protein>
<dbReference type="SUPFAM" id="SSF53474">
    <property type="entry name" value="alpha/beta-Hydrolases"/>
    <property type="match status" value="1"/>
</dbReference>
<dbReference type="Proteomes" id="UP001372338">
    <property type="component" value="Unassembled WGS sequence"/>
</dbReference>
<feature type="chain" id="PRO_5042955321" description="Lipase" evidence="8">
    <location>
        <begin position="29"/>
        <end position="417"/>
    </location>
</feature>
<feature type="signal peptide" evidence="8">
    <location>
        <begin position="1"/>
        <end position="28"/>
    </location>
</feature>
<evidence type="ECO:0000256" key="2">
    <source>
        <dbReference type="ARBA" id="ARBA00022729"/>
    </source>
</evidence>
<keyword evidence="6" id="KW-0378">Hydrolase</keyword>
<evidence type="ECO:0000256" key="4">
    <source>
        <dbReference type="ARBA" id="ARBA00023098"/>
    </source>
</evidence>
<name>A0AAN9F212_CROPI</name>
<evidence type="ECO:0000259" key="9">
    <source>
        <dbReference type="Pfam" id="PF00561"/>
    </source>
</evidence>
<evidence type="ECO:0000256" key="1">
    <source>
        <dbReference type="ARBA" id="ARBA00010701"/>
    </source>
</evidence>
<dbReference type="InterPro" id="IPR006693">
    <property type="entry name" value="AB_hydrolase_lipase"/>
</dbReference>
<feature type="active site" description="Nucleophile" evidence="7">
    <location>
        <position position="187"/>
    </location>
</feature>
<comment type="similarity">
    <text evidence="1 6">Belongs to the AB hydrolase superfamily. Lipase family.</text>
</comment>
<evidence type="ECO:0000313" key="11">
    <source>
        <dbReference type="EMBL" id="KAK7266930.1"/>
    </source>
</evidence>
<sequence length="417" mass="46232">MSLMGLVVFPSFFLCFLVLAYAPHPAHASSRALNVKNDVVGDPPGQGLCASTVIAHGYKCQEFDVTTKDGFILSLQRIPAGRAENKGAGSTKKQPVIIQHGVMVDGMIWFLNGPEQNLPFILADCGFDVWIVNTRGTRYSRRHISRDPSSQEFWDWCFDDLSAYELPAIFDFVYNQTGQKINYVGHSMGTLMAFTAFSEKKLMNQVKSAALLSPIAFLSHMKTVLGDVAAKSLLTEAFTLLRIPEFDPVRLPPIKEFVKSLCNSPGADCGDILSAVTGPNCCLPPSPVDILMSHGQPQPTSTKTLGHLAQIVRYRNLAKFNYQGPSTNMEHYGSIFPPVYNLTNIPRDLPLFLSYGGQDALADVEDVQNLIDRLKSHDANKLNVQFIKDYAHADYVMAVNAKERVYNDVVSFFKRQV</sequence>
<dbReference type="PIRSF" id="PIRSF000862">
    <property type="entry name" value="Steryl_ester_lip"/>
    <property type="match status" value="1"/>
</dbReference>
<proteinExistence type="inferred from homology"/>
<keyword evidence="4" id="KW-0443">Lipid metabolism</keyword>
<dbReference type="Pfam" id="PF00561">
    <property type="entry name" value="Abhydrolase_1"/>
    <property type="match status" value="1"/>
</dbReference>
<dbReference type="AlphaFoldDB" id="A0AAN9F212"/>
<feature type="active site" description="Charge relay system" evidence="7">
    <location>
        <position position="392"/>
    </location>
</feature>
<accession>A0AAN9F212</accession>
<keyword evidence="2 8" id="KW-0732">Signal</keyword>
<gene>
    <name evidence="11" type="ORF">RIF29_19591</name>
</gene>
<organism evidence="11 12">
    <name type="scientific">Crotalaria pallida</name>
    <name type="common">Smooth rattlebox</name>
    <name type="synonym">Crotalaria striata</name>
    <dbReference type="NCBI Taxonomy" id="3830"/>
    <lineage>
        <taxon>Eukaryota</taxon>
        <taxon>Viridiplantae</taxon>
        <taxon>Streptophyta</taxon>
        <taxon>Embryophyta</taxon>
        <taxon>Tracheophyta</taxon>
        <taxon>Spermatophyta</taxon>
        <taxon>Magnoliopsida</taxon>
        <taxon>eudicotyledons</taxon>
        <taxon>Gunneridae</taxon>
        <taxon>Pentapetalae</taxon>
        <taxon>rosids</taxon>
        <taxon>fabids</taxon>
        <taxon>Fabales</taxon>
        <taxon>Fabaceae</taxon>
        <taxon>Papilionoideae</taxon>
        <taxon>50 kb inversion clade</taxon>
        <taxon>genistoids sensu lato</taxon>
        <taxon>core genistoids</taxon>
        <taxon>Crotalarieae</taxon>
        <taxon>Crotalaria</taxon>
    </lineage>
</organism>
<dbReference type="InterPro" id="IPR000073">
    <property type="entry name" value="AB_hydrolase_1"/>
</dbReference>
<dbReference type="Pfam" id="PF04083">
    <property type="entry name" value="Abhydro_lipase"/>
    <property type="match status" value="1"/>
</dbReference>
<feature type="domain" description="AB hydrolase-1" evidence="9">
    <location>
        <begin position="122"/>
        <end position="393"/>
    </location>
</feature>
<evidence type="ECO:0000256" key="8">
    <source>
        <dbReference type="SAM" id="SignalP"/>
    </source>
</evidence>
<keyword evidence="3 6" id="KW-0442">Lipid degradation</keyword>
<feature type="domain" description="Partial AB-hydrolase lipase" evidence="10">
    <location>
        <begin position="52"/>
        <end position="113"/>
    </location>
</feature>
<dbReference type="Gene3D" id="3.40.50.1820">
    <property type="entry name" value="alpha/beta hydrolase"/>
    <property type="match status" value="1"/>
</dbReference>
<dbReference type="InterPro" id="IPR029058">
    <property type="entry name" value="AB_hydrolase_fold"/>
</dbReference>
<evidence type="ECO:0000256" key="7">
    <source>
        <dbReference type="PIRSR" id="PIRSR000862-1"/>
    </source>
</evidence>